<protein>
    <submittedName>
        <fullName evidence="1">Uncharacterized protein</fullName>
    </submittedName>
</protein>
<sequence length="107" mass="12586">MPLFLLGGLEVIRINGKHLFAVGLLKSKSIRILHNGDFAQENSILPMFFLEEHRQLIYRIILFGGMDRHFCLNPQKLGLQTTRIQRKCFQKQGDKEQKRYQLFTKLL</sequence>
<proteinExistence type="predicted"/>
<reference evidence="1 2" key="1">
    <citation type="journal article" date="2019" name="Sci. Rep.">
        <title>Orb-weaving spider Araneus ventricosus genome elucidates the spidroin gene catalogue.</title>
        <authorList>
            <person name="Kono N."/>
            <person name="Nakamura H."/>
            <person name="Ohtoshi R."/>
            <person name="Moran D.A.P."/>
            <person name="Shinohara A."/>
            <person name="Yoshida Y."/>
            <person name="Fujiwara M."/>
            <person name="Mori M."/>
            <person name="Tomita M."/>
            <person name="Arakawa K."/>
        </authorList>
    </citation>
    <scope>NUCLEOTIDE SEQUENCE [LARGE SCALE GENOMIC DNA]</scope>
</reference>
<evidence type="ECO:0000313" key="2">
    <source>
        <dbReference type="Proteomes" id="UP000499080"/>
    </source>
</evidence>
<comment type="caution">
    <text evidence="1">The sequence shown here is derived from an EMBL/GenBank/DDBJ whole genome shotgun (WGS) entry which is preliminary data.</text>
</comment>
<gene>
    <name evidence="1" type="ORF">AVEN_165280_1</name>
</gene>
<organism evidence="1 2">
    <name type="scientific">Araneus ventricosus</name>
    <name type="common">Orbweaver spider</name>
    <name type="synonym">Epeira ventricosa</name>
    <dbReference type="NCBI Taxonomy" id="182803"/>
    <lineage>
        <taxon>Eukaryota</taxon>
        <taxon>Metazoa</taxon>
        <taxon>Ecdysozoa</taxon>
        <taxon>Arthropoda</taxon>
        <taxon>Chelicerata</taxon>
        <taxon>Arachnida</taxon>
        <taxon>Araneae</taxon>
        <taxon>Araneomorphae</taxon>
        <taxon>Entelegynae</taxon>
        <taxon>Araneoidea</taxon>
        <taxon>Araneidae</taxon>
        <taxon>Araneus</taxon>
    </lineage>
</organism>
<evidence type="ECO:0000313" key="1">
    <source>
        <dbReference type="EMBL" id="GBL83047.1"/>
    </source>
</evidence>
<dbReference type="AlphaFoldDB" id="A0A4Y2AU57"/>
<dbReference type="Proteomes" id="UP000499080">
    <property type="component" value="Unassembled WGS sequence"/>
</dbReference>
<name>A0A4Y2AU57_ARAVE</name>
<keyword evidence="2" id="KW-1185">Reference proteome</keyword>
<dbReference type="EMBL" id="BGPR01000031">
    <property type="protein sequence ID" value="GBL83047.1"/>
    <property type="molecule type" value="Genomic_DNA"/>
</dbReference>
<accession>A0A4Y2AU57</accession>